<dbReference type="InterPro" id="IPR010982">
    <property type="entry name" value="Lambda_DNA-bd_dom_sf"/>
</dbReference>
<dbReference type="PROSITE" id="PS50943">
    <property type="entry name" value="HTH_CROC1"/>
    <property type="match status" value="1"/>
</dbReference>
<evidence type="ECO:0000313" key="2">
    <source>
        <dbReference type="EMBL" id="KRK70435.1"/>
    </source>
</evidence>
<dbReference type="AlphaFoldDB" id="A0A0R1JMW3"/>
<feature type="domain" description="HTH cro/C1-type" evidence="1">
    <location>
        <begin position="10"/>
        <end position="62"/>
    </location>
</feature>
<keyword evidence="3" id="KW-1185">Reference proteome</keyword>
<dbReference type="PATRIC" id="fig|1291734.4.peg.514"/>
<comment type="caution">
    <text evidence="2">The sequence shown here is derived from an EMBL/GenBank/DDBJ whole genome shotgun (WGS) entry which is preliminary data.</text>
</comment>
<dbReference type="STRING" id="1291734.FD02_GL000500"/>
<protein>
    <recommendedName>
        <fullName evidence="1">HTH cro/C1-type domain-containing protein</fullName>
    </recommendedName>
</protein>
<name>A0A0R1JMW3_9LACO</name>
<dbReference type="SMART" id="SM00530">
    <property type="entry name" value="HTH_XRE"/>
    <property type="match status" value="1"/>
</dbReference>
<evidence type="ECO:0000313" key="3">
    <source>
        <dbReference type="Proteomes" id="UP000051804"/>
    </source>
</evidence>
<dbReference type="Gene3D" id="1.10.260.40">
    <property type="entry name" value="lambda repressor-like DNA-binding domains"/>
    <property type="match status" value="1"/>
</dbReference>
<dbReference type="GO" id="GO:0003677">
    <property type="term" value="F:DNA binding"/>
    <property type="evidence" value="ECO:0007669"/>
    <property type="project" value="InterPro"/>
</dbReference>
<dbReference type="Proteomes" id="UP000051804">
    <property type="component" value="Unassembled WGS sequence"/>
</dbReference>
<evidence type="ECO:0000259" key="1">
    <source>
        <dbReference type="PROSITE" id="PS50943"/>
    </source>
</evidence>
<dbReference type="SUPFAM" id="SSF47413">
    <property type="entry name" value="lambda repressor-like DNA-binding domains"/>
    <property type="match status" value="1"/>
</dbReference>
<reference evidence="2 3" key="1">
    <citation type="journal article" date="2015" name="Genome Announc.">
        <title>Expanding the biotechnology potential of lactobacilli through comparative genomics of 213 strains and associated genera.</title>
        <authorList>
            <person name="Sun Z."/>
            <person name="Harris H.M."/>
            <person name="McCann A."/>
            <person name="Guo C."/>
            <person name="Argimon S."/>
            <person name="Zhang W."/>
            <person name="Yang X."/>
            <person name="Jeffery I.B."/>
            <person name="Cooney J.C."/>
            <person name="Kagawa T.F."/>
            <person name="Liu W."/>
            <person name="Song Y."/>
            <person name="Salvetti E."/>
            <person name="Wrobel A."/>
            <person name="Rasinkangas P."/>
            <person name="Parkhill J."/>
            <person name="Rea M.C."/>
            <person name="O'Sullivan O."/>
            <person name="Ritari J."/>
            <person name="Douillard F.P."/>
            <person name="Paul Ross R."/>
            <person name="Yang R."/>
            <person name="Briner A.E."/>
            <person name="Felis G.E."/>
            <person name="de Vos W.M."/>
            <person name="Barrangou R."/>
            <person name="Klaenhammer T.R."/>
            <person name="Caufield P.W."/>
            <person name="Cui Y."/>
            <person name="Zhang H."/>
            <person name="O'Toole P.W."/>
        </authorList>
    </citation>
    <scope>NUCLEOTIDE SEQUENCE [LARGE SCALE GENOMIC DNA]</scope>
    <source>
        <strain evidence="2 3">JCM 17158</strain>
    </source>
</reference>
<sequence>MPTIGEFVGALRADKNVSVAQLTSETDMSEATYNRILTGAAEPKLPTFFALLTALRTHIDDLATPFSDAPMPFYQAWMKTRDLLAQFAAGHVDVTALKAWQRLLAAESTRRQNVGLAQLQQRVDLAVAEAAHDRTACTTIARQLFDQLREYSEWSEFEFTLAGPLVAYLPFADVQLILARLTPLTTAEDGPQLNMLEGPLDDILVTALRNALLSHVRANVDAALTAVATRVVRAENVYFQAIQKTATSVIIPALAGDLTTAKGAYADLIGALHFLIDAEQNAVYTALGRLWAALQDYLQAN</sequence>
<dbReference type="InterPro" id="IPR001387">
    <property type="entry name" value="Cro/C1-type_HTH"/>
</dbReference>
<dbReference type="Pfam" id="PF13560">
    <property type="entry name" value="HTH_31"/>
    <property type="match status" value="1"/>
</dbReference>
<dbReference type="EMBL" id="AZDJ01000032">
    <property type="protein sequence ID" value="KRK70435.1"/>
    <property type="molecule type" value="Genomic_DNA"/>
</dbReference>
<accession>A0A0R1JMW3</accession>
<organism evidence="2 3">
    <name type="scientific">Lacticaseibacillus nasuensis JCM 17158</name>
    <dbReference type="NCBI Taxonomy" id="1291734"/>
    <lineage>
        <taxon>Bacteria</taxon>
        <taxon>Bacillati</taxon>
        <taxon>Bacillota</taxon>
        <taxon>Bacilli</taxon>
        <taxon>Lactobacillales</taxon>
        <taxon>Lactobacillaceae</taxon>
        <taxon>Lacticaseibacillus</taxon>
    </lineage>
</organism>
<gene>
    <name evidence="2" type="ORF">FD02_GL000500</name>
</gene>
<proteinExistence type="predicted"/>
<dbReference type="RefSeq" id="WP_056952044.1">
    <property type="nucleotide sequence ID" value="NZ_AZDJ01000032.1"/>
</dbReference>